<proteinExistence type="predicted"/>
<dbReference type="PROSITE" id="PS51898">
    <property type="entry name" value="TYR_RECOMBINASE"/>
    <property type="match status" value="1"/>
</dbReference>
<dbReference type="InterPro" id="IPR010998">
    <property type="entry name" value="Integrase_recombinase_N"/>
</dbReference>
<dbReference type="InterPro" id="IPR011010">
    <property type="entry name" value="DNA_brk_join_enz"/>
</dbReference>
<dbReference type="GO" id="GO:0003677">
    <property type="term" value="F:DNA binding"/>
    <property type="evidence" value="ECO:0007669"/>
    <property type="project" value="UniProtKB-KW"/>
</dbReference>
<keyword evidence="1" id="KW-0229">DNA integration</keyword>
<dbReference type="Pfam" id="PF02899">
    <property type="entry name" value="Phage_int_SAM_1"/>
    <property type="match status" value="1"/>
</dbReference>
<accession>A0A7W9HUX1</accession>
<sequence length="408" mass="46504">MDQAKEPLRDLVAMVVPQVGRLAETGDVCDPYRLVDGDEAVVEAVTEYFRDLQAAGRSTATLRSYGLDLLRWFRFLWAIGIPWNRATRIEARDFCRWMLVAGKPHRPHWRRQGEPMEKWSFVEAYAPSVRAHCETVLRCFYDFHLGIDDGPILINPFPLNRSRRGGRANAHHNPMEPFSNERTGLYRPRVPKRIPRSIPDEEFNEIFARLPSHRDRALVAFYVSTGARASELLSTTQGGVDPGRQLISVVRKGTGEVQELPASTDAFVWLRLYQVQMDGLIPKGRRLPLWWTLRRPLRPLTYHAAHRMFERVNDQAGTAATLHALRHTAAYRMAEDPRLPLTDVQFVLGHAQLTTTQIYLTPRKEDVIRRVLAHHAEQTRQAAARTLPAPAPGYRPESLNVLFGASTS</sequence>
<dbReference type="Proteomes" id="UP000552097">
    <property type="component" value="Unassembled WGS sequence"/>
</dbReference>
<keyword evidence="3" id="KW-0233">DNA recombination</keyword>
<dbReference type="CDD" id="cd00397">
    <property type="entry name" value="DNA_BRE_C"/>
    <property type="match status" value="1"/>
</dbReference>
<comment type="caution">
    <text evidence="5">The sequence shown here is derived from an EMBL/GenBank/DDBJ whole genome shotgun (WGS) entry which is preliminary data.</text>
</comment>
<evidence type="ECO:0000256" key="2">
    <source>
        <dbReference type="ARBA" id="ARBA00023125"/>
    </source>
</evidence>
<dbReference type="GO" id="GO:0006310">
    <property type="term" value="P:DNA recombination"/>
    <property type="evidence" value="ECO:0007669"/>
    <property type="project" value="UniProtKB-KW"/>
</dbReference>
<keyword evidence="2" id="KW-0238">DNA-binding</keyword>
<dbReference type="PANTHER" id="PTHR30349">
    <property type="entry name" value="PHAGE INTEGRASE-RELATED"/>
    <property type="match status" value="1"/>
</dbReference>
<evidence type="ECO:0000259" key="4">
    <source>
        <dbReference type="PROSITE" id="PS51898"/>
    </source>
</evidence>
<dbReference type="InterPro" id="IPR050090">
    <property type="entry name" value="Tyrosine_recombinase_XerCD"/>
</dbReference>
<dbReference type="InterPro" id="IPR013762">
    <property type="entry name" value="Integrase-like_cat_sf"/>
</dbReference>
<dbReference type="Gene3D" id="1.10.443.10">
    <property type="entry name" value="Intergrase catalytic core"/>
    <property type="match status" value="1"/>
</dbReference>
<name>A0A7W9HUX1_9PSEU</name>
<dbReference type="GO" id="GO:0015074">
    <property type="term" value="P:DNA integration"/>
    <property type="evidence" value="ECO:0007669"/>
    <property type="project" value="UniProtKB-KW"/>
</dbReference>
<dbReference type="InterPro" id="IPR004107">
    <property type="entry name" value="Integrase_SAM-like_N"/>
</dbReference>
<organism evidence="5 6">
    <name type="scientific">Saccharothrix ecbatanensis</name>
    <dbReference type="NCBI Taxonomy" id="1105145"/>
    <lineage>
        <taxon>Bacteria</taxon>
        <taxon>Bacillati</taxon>
        <taxon>Actinomycetota</taxon>
        <taxon>Actinomycetes</taxon>
        <taxon>Pseudonocardiales</taxon>
        <taxon>Pseudonocardiaceae</taxon>
        <taxon>Saccharothrix</taxon>
    </lineage>
</organism>
<dbReference type="RefSeq" id="WP_184928742.1">
    <property type="nucleotide sequence ID" value="NZ_JACHMO010000001.1"/>
</dbReference>
<dbReference type="Gene3D" id="1.10.150.130">
    <property type="match status" value="1"/>
</dbReference>
<evidence type="ECO:0000313" key="5">
    <source>
        <dbReference type="EMBL" id="MBB5808905.1"/>
    </source>
</evidence>
<feature type="domain" description="Tyr recombinase" evidence="4">
    <location>
        <begin position="193"/>
        <end position="372"/>
    </location>
</feature>
<reference evidence="5 6" key="1">
    <citation type="submission" date="2020-08" db="EMBL/GenBank/DDBJ databases">
        <title>Sequencing the genomes of 1000 actinobacteria strains.</title>
        <authorList>
            <person name="Klenk H.-P."/>
        </authorList>
    </citation>
    <scope>NUCLEOTIDE SEQUENCE [LARGE SCALE GENOMIC DNA]</scope>
    <source>
        <strain evidence="5 6">DSM 45486</strain>
    </source>
</reference>
<keyword evidence="6" id="KW-1185">Reference proteome</keyword>
<dbReference type="PANTHER" id="PTHR30349:SF81">
    <property type="entry name" value="TYROSINE RECOMBINASE XERC"/>
    <property type="match status" value="1"/>
</dbReference>
<evidence type="ECO:0000256" key="1">
    <source>
        <dbReference type="ARBA" id="ARBA00022908"/>
    </source>
</evidence>
<dbReference type="AlphaFoldDB" id="A0A7W9HUX1"/>
<evidence type="ECO:0000256" key="3">
    <source>
        <dbReference type="ARBA" id="ARBA00023172"/>
    </source>
</evidence>
<evidence type="ECO:0000313" key="6">
    <source>
        <dbReference type="Proteomes" id="UP000552097"/>
    </source>
</evidence>
<dbReference type="InterPro" id="IPR002104">
    <property type="entry name" value="Integrase_catalytic"/>
</dbReference>
<gene>
    <name evidence="5" type="ORF">F4560_008673</name>
</gene>
<dbReference type="Pfam" id="PF00589">
    <property type="entry name" value="Phage_integrase"/>
    <property type="match status" value="1"/>
</dbReference>
<protein>
    <submittedName>
        <fullName evidence="5">Site-specific recombinase XerD</fullName>
    </submittedName>
</protein>
<dbReference type="SUPFAM" id="SSF56349">
    <property type="entry name" value="DNA breaking-rejoining enzymes"/>
    <property type="match status" value="1"/>
</dbReference>
<dbReference type="EMBL" id="JACHMO010000001">
    <property type="protein sequence ID" value="MBB5808905.1"/>
    <property type="molecule type" value="Genomic_DNA"/>
</dbReference>